<dbReference type="InParanoid" id="C4JQI8"/>
<protein>
    <submittedName>
        <fullName evidence="1">Uncharacterized protein</fullName>
    </submittedName>
</protein>
<dbReference type="Proteomes" id="UP000002058">
    <property type="component" value="Unassembled WGS sequence"/>
</dbReference>
<sequence>MENSKIFTIWWSATETAQSIEEKKNHSSNQAVKNCHSDFWVQYDQAAEISSNNPVMICKNCWVVLAGIHNHPIPHGRGIAKGEELSTVDSMAGYRLFYDFPPIFFGPTLIIGKPYVGNKSLERGGGGLNICFV</sequence>
<organism evidence="1 2">
    <name type="scientific">Uncinocarpus reesii (strain UAMH 1704)</name>
    <dbReference type="NCBI Taxonomy" id="336963"/>
    <lineage>
        <taxon>Eukaryota</taxon>
        <taxon>Fungi</taxon>
        <taxon>Dikarya</taxon>
        <taxon>Ascomycota</taxon>
        <taxon>Pezizomycotina</taxon>
        <taxon>Eurotiomycetes</taxon>
        <taxon>Eurotiomycetidae</taxon>
        <taxon>Onygenales</taxon>
        <taxon>Onygenaceae</taxon>
        <taxon>Uncinocarpus</taxon>
    </lineage>
</organism>
<proteinExistence type="predicted"/>
<name>C4JQI8_UNCRE</name>
<dbReference type="GeneID" id="8442816"/>
<evidence type="ECO:0000313" key="1">
    <source>
        <dbReference type="EMBL" id="EEP78487.1"/>
    </source>
</evidence>
<dbReference type="EMBL" id="CH476616">
    <property type="protein sequence ID" value="EEP78487.1"/>
    <property type="molecule type" value="Genomic_DNA"/>
</dbReference>
<reference evidence="2" key="1">
    <citation type="journal article" date="2009" name="Genome Res.">
        <title>Comparative genomic analyses of the human fungal pathogens Coccidioides and their relatives.</title>
        <authorList>
            <person name="Sharpton T.J."/>
            <person name="Stajich J.E."/>
            <person name="Rounsley S.D."/>
            <person name="Gardner M.J."/>
            <person name="Wortman J.R."/>
            <person name="Jordar V.S."/>
            <person name="Maiti R."/>
            <person name="Kodira C.D."/>
            <person name="Neafsey D.E."/>
            <person name="Zeng Q."/>
            <person name="Hung C.-Y."/>
            <person name="McMahan C."/>
            <person name="Muszewska A."/>
            <person name="Grynberg M."/>
            <person name="Mandel M.A."/>
            <person name="Kellner E.M."/>
            <person name="Barker B.M."/>
            <person name="Galgiani J.N."/>
            <person name="Orbach M.J."/>
            <person name="Kirkland T.N."/>
            <person name="Cole G.T."/>
            <person name="Henn M.R."/>
            <person name="Birren B.W."/>
            <person name="Taylor J.W."/>
        </authorList>
    </citation>
    <scope>NUCLEOTIDE SEQUENCE [LARGE SCALE GENOMIC DNA]</scope>
    <source>
        <strain evidence="2">UAMH 1704</strain>
    </source>
</reference>
<evidence type="ECO:0000313" key="2">
    <source>
        <dbReference type="Proteomes" id="UP000002058"/>
    </source>
</evidence>
<dbReference type="AlphaFoldDB" id="C4JQI8"/>
<dbReference type="RefSeq" id="XP_002543816.1">
    <property type="nucleotide sequence ID" value="XM_002543770.1"/>
</dbReference>
<dbReference type="HOGENOM" id="CLU_1908245_0_0_1"/>
<keyword evidence="2" id="KW-1185">Reference proteome</keyword>
<dbReference type="KEGG" id="ure:UREG_03333"/>
<dbReference type="VEuPathDB" id="FungiDB:UREG_03333"/>
<gene>
    <name evidence="1" type="ORF">UREG_03333</name>
</gene>
<accession>C4JQI8</accession>